<name>A0ABN1R8M0_9ACTN</name>
<dbReference type="RefSeq" id="WP_344241894.1">
    <property type="nucleotide sequence ID" value="NZ_BAAAHH010000013.1"/>
</dbReference>
<dbReference type="EMBL" id="BAAAHH010000013">
    <property type="protein sequence ID" value="GAA0953263.1"/>
    <property type="molecule type" value="Genomic_DNA"/>
</dbReference>
<gene>
    <name evidence="1" type="ORF">GCM10009550_34980</name>
</gene>
<sequence length="91" mass="10300">MSRVYAGSSFCYRSGTNLEPVLSDDDPLEFLAEALRSRVFHPAVLDVVTGTRTTDDVYGRDMEEHETYSYRLNLDAEEITCLRALLPEPPD</sequence>
<evidence type="ECO:0000313" key="1">
    <source>
        <dbReference type="EMBL" id="GAA0953263.1"/>
    </source>
</evidence>
<accession>A0ABN1R8M0</accession>
<reference evidence="1 2" key="1">
    <citation type="journal article" date="2019" name="Int. J. Syst. Evol. Microbiol.">
        <title>The Global Catalogue of Microorganisms (GCM) 10K type strain sequencing project: providing services to taxonomists for standard genome sequencing and annotation.</title>
        <authorList>
            <consortium name="The Broad Institute Genomics Platform"/>
            <consortium name="The Broad Institute Genome Sequencing Center for Infectious Disease"/>
            <person name="Wu L."/>
            <person name="Ma J."/>
        </authorList>
    </citation>
    <scope>NUCLEOTIDE SEQUENCE [LARGE SCALE GENOMIC DNA]</scope>
    <source>
        <strain evidence="1 2">JCM 10696</strain>
    </source>
</reference>
<organism evidence="1 2">
    <name type="scientific">Actinocorallia libanotica</name>
    <dbReference type="NCBI Taxonomy" id="46162"/>
    <lineage>
        <taxon>Bacteria</taxon>
        <taxon>Bacillati</taxon>
        <taxon>Actinomycetota</taxon>
        <taxon>Actinomycetes</taxon>
        <taxon>Streptosporangiales</taxon>
        <taxon>Thermomonosporaceae</taxon>
        <taxon>Actinocorallia</taxon>
    </lineage>
</organism>
<keyword evidence="2" id="KW-1185">Reference proteome</keyword>
<dbReference type="Proteomes" id="UP001500665">
    <property type="component" value="Unassembled WGS sequence"/>
</dbReference>
<proteinExistence type="predicted"/>
<evidence type="ECO:0000313" key="2">
    <source>
        <dbReference type="Proteomes" id="UP001500665"/>
    </source>
</evidence>
<comment type="caution">
    <text evidence="1">The sequence shown here is derived from an EMBL/GenBank/DDBJ whole genome shotgun (WGS) entry which is preliminary data.</text>
</comment>
<protein>
    <submittedName>
        <fullName evidence="1">Uncharacterized protein</fullName>
    </submittedName>
</protein>